<dbReference type="InterPro" id="IPR025868">
    <property type="entry name" value="Zn_ribbon_dom_put"/>
</dbReference>
<name>A0A645GU27_9ZZZZ</name>
<dbReference type="Pfam" id="PF12674">
    <property type="entry name" value="Zn_ribbon_2"/>
    <property type="match status" value="1"/>
</dbReference>
<accession>A0A645GU27</accession>
<comment type="caution">
    <text evidence="2">The sequence shown here is derived from an EMBL/GenBank/DDBJ whole genome shotgun (WGS) entry which is preliminary data.</text>
</comment>
<gene>
    <name evidence="2" type="ORF">SDC9_177283</name>
</gene>
<protein>
    <recommendedName>
        <fullName evidence="1">Putative zinc ribbon domain-containing protein</fullName>
    </recommendedName>
</protein>
<proteinExistence type="predicted"/>
<evidence type="ECO:0000313" key="2">
    <source>
        <dbReference type="EMBL" id="MPN29830.1"/>
    </source>
</evidence>
<organism evidence="2">
    <name type="scientific">bioreactor metagenome</name>
    <dbReference type="NCBI Taxonomy" id="1076179"/>
    <lineage>
        <taxon>unclassified sequences</taxon>
        <taxon>metagenomes</taxon>
        <taxon>ecological metagenomes</taxon>
    </lineage>
</organism>
<dbReference type="EMBL" id="VSSQ01080698">
    <property type="protein sequence ID" value="MPN29830.1"/>
    <property type="molecule type" value="Genomic_DNA"/>
</dbReference>
<dbReference type="AlphaFoldDB" id="A0A645GU27"/>
<evidence type="ECO:0000259" key="1">
    <source>
        <dbReference type="Pfam" id="PF12674"/>
    </source>
</evidence>
<feature type="domain" description="Putative zinc ribbon" evidence="1">
    <location>
        <begin position="5"/>
        <end position="86"/>
    </location>
</feature>
<sequence>MEERYCQSCGMPMGQTDELYGTEADGTKSRDYCKYCYENGAFTANCTMEEMIDFCVQPLLENMPGMTEAGAREMMNEHFPQLKRWQA</sequence>
<reference evidence="2" key="1">
    <citation type="submission" date="2019-08" db="EMBL/GenBank/DDBJ databases">
        <authorList>
            <person name="Kucharzyk K."/>
            <person name="Murdoch R.W."/>
            <person name="Higgins S."/>
            <person name="Loffler F."/>
        </authorList>
    </citation>
    <scope>NUCLEOTIDE SEQUENCE</scope>
</reference>